<protein>
    <submittedName>
        <fullName evidence="4">Stromal membrane-associated protein 2</fullName>
    </submittedName>
</protein>
<keyword evidence="1" id="KW-0862">Zinc</keyword>
<dbReference type="Pfam" id="PF01412">
    <property type="entry name" value="ArfGap"/>
    <property type="match status" value="1"/>
</dbReference>
<dbReference type="PANTHER" id="PTHR46220:SF2">
    <property type="entry name" value="ADP-RIBOSYLATION FACTOR GTPASE-ACTIVATING PROTEIN AGD11-RELATED"/>
    <property type="match status" value="1"/>
</dbReference>
<comment type="caution">
    <text evidence="4">The sequence shown here is derived from an EMBL/GenBank/DDBJ whole genome shotgun (WGS) entry which is preliminary data.</text>
</comment>
<feature type="compositionally biased region" description="Polar residues" evidence="2">
    <location>
        <begin position="352"/>
        <end position="362"/>
    </location>
</feature>
<feature type="region of interest" description="Disordered" evidence="2">
    <location>
        <begin position="339"/>
        <end position="598"/>
    </location>
</feature>
<keyword evidence="1" id="KW-0863">Zinc-finger</keyword>
<feature type="compositionally biased region" description="Basic residues" evidence="2">
    <location>
        <begin position="589"/>
        <end position="598"/>
    </location>
</feature>
<dbReference type="EMBL" id="CAICTM010000785">
    <property type="protein sequence ID" value="CAB9516479.1"/>
    <property type="molecule type" value="Genomic_DNA"/>
</dbReference>
<gene>
    <name evidence="4" type="ORF">SEMRO_786_G202220.1</name>
</gene>
<dbReference type="PRINTS" id="PR00405">
    <property type="entry name" value="REVINTRACTNG"/>
</dbReference>
<feature type="compositionally biased region" description="Low complexity" evidence="2">
    <location>
        <begin position="454"/>
        <end position="467"/>
    </location>
</feature>
<dbReference type="SMART" id="SM00105">
    <property type="entry name" value="ArfGap"/>
    <property type="match status" value="1"/>
</dbReference>
<feature type="compositionally biased region" description="Polar residues" evidence="2">
    <location>
        <begin position="229"/>
        <end position="245"/>
    </location>
</feature>
<feature type="region of interest" description="Disordered" evidence="2">
    <location>
        <begin position="211"/>
        <end position="309"/>
    </location>
</feature>
<keyword evidence="5" id="KW-1185">Reference proteome</keyword>
<dbReference type="InterPro" id="IPR001164">
    <property type="entry name" value="ArfGAP_dom"/>
</dbReference>
<dbReference type="OrthoDB" id="73919at2759"/>
<dbReference type="GO" id="GO:0008270">
    <property type="term" value="F:zinc ion binding"/>
    <property type="evidence" value="ECO:0007669"/>
    <property type="project" value="UniProtKB-KW"/>
</dbReference>
<dbReference type="InterPro" id="IPR038508">
    <property type="entry name" value="ArfGAP_dom_sf"/>
</dbReference>
<dbReference type="GO" id="GO:0005543">
    <property type="term" value="F:phospholipid binding"/>
    <property type="evidence" value="ECO:0007669"/>
    <property type="project" value="InterPro"/>
</dbReference>
<feature type="compositionally biased region" description="Basic residues" evidence="2">
    <location>
        <begin position="168"/>
        <end position="184"/>
    </location>
</feature>
<dbReference type="InterPro" id="IPR044518">
    <property type="entry name" value="ARF_GAP_AGD11/12/13"/>
</dbReference>
<feature type="compositionally biased region" description="Basic and acidic residues" evidence="2">
    <location>
        <begin position="340"/>
        <end position="351"/>
    </location>
</feature>
<dbReference type="Gene3D" id="1.10.220.150">
    <property type="entry name" value="Arf GTPase activating protein"/>
    <property type="match status" value="1"/>
</dbReference>
<dbReference type="AlphaFoldDB" id="A0A9N8EC37"/>
<dbReference type="SUPFAM" id="SSF57863">
    <property type="entry name" value="ArfGap/RecO-like zinc finger"/>
    <property type="match status" value="1"/>
</dbReference>
<evidence type="ECO:0000313" key="4">
    <source>
        <dbReference type="EMBL" id="CAB9516479.1"/>
    </source>
</evidence>
<feature type="compositionally biased region" description="Low complexity" evidence="2">
    <location>
        <begin position="565"/>
        <end position="584"/>
    </location>
</feature>
<proteinExistence type="predicted"/>
<organism evidence="4 5">
    <name type="scientific">Seminavis robusta</name>
    <dbReference type="NCBI Taxonomy" id="568900"/>
    <lineage>
        <taxon>Eukaryota</taxon>
        <taxon>Sar</taxon>
        <taxon>Stramenopiles</taxon>
        <taxon>Ochrophyta</taxon>
        <taxon>Bacillariophyta</taxon>
        <taxon>Bacillariophyceae</taxon>
        <taxon>Bacillariophycidae</taxon>
        <taxon>Naviculales</taxon>
        <taxon>Naviculaceae</taxon>
        <taxon>Seminavis</taxon>
    </lineage>
</organism>
<sequence>MTMVSALSSKRSNKAKKQAELLQRLRSCRHQLQNQKCADCGEENPAWASLLKTPANLSGGYDKKKLGVFCCYKCCSYHFQLGRDVCEVKNIKSAEDWTEEEVKTMEMSGNEITNDVYEGLLNSENESVRPNPEDHGAQAQFVEAKYKQLTFFCKKTYTTQSSWLSTGSKKKKKDKKDKKDKHNNHKMEKAKSFQDLMGLTSEARLLGALEHTSSKHSRSTDGAPHRTYANWSTNDWTDETQQGTTEELPFASPKSTFEFPNDLSGYHGEDLGYGNNNSNSNTHDDDLGYEVPQQLGQGNNDNNNTDDKDVDESLANELVRKQMGYGGGSAGRIVRRGSMGHRDARDHDHEPQQNNSTGSGSNHDGGGRRRGSMGMRRGSLGGQQQDPATGRRGSIGQRRGSVGQRQESTGSVQEPIRRQESSAGGTRRGQRRGSIGRQDSTAGGQGEGTRRRGSVGQRRGSVGQRRGSMGREDSTGGQQGDTSVRRESSNGGTTRRRGSIGQRGDSSNGLVQGQPIGRHESAGSRRRGSLGQRRGSIGREDSTGQSHANGDDHAERRRPGRRGSVGRSSTLDSNASGSSSAHGSQQQTRVRRGSLGRA</sequence>
<feature type="domain" description="Arf-GAP" evidence="3">
    <location>
        <begin position="19"/>
        <end position="163"/>
    </location>
</feature>
<keyword evidence="1" id="KW-0479">Metal-binding</keyword>
<dbReference type="Proteomes" id="UP001153069">
    <property type="component" value="Unassembled WGS sequence"/>
</dbReference>
<dbReference type="PANTHER" id="PTHR46220">
    <property type="entry name" value="ADP-RIBOSYLATION FACTOR GTPASE-ACTIVATING PROTEIN AGD12"/>
    <property type="match status" value="1"/>
</dbReference>
<name>A0A9N8EC37_9STRA</name>
<evidence type="ECO:0000313" key="5">
    <source>
        <dbReference type="Proteomes" id="UP001153069"/>
    </source>
</evidence>
<dbReference type="GO" id="GO:0005096">
    <property type="term" value="F:GTPase activator activity"/>
    <property type="evidence" value="ECO:0007669"/>
    <property type="project" value="InterPro"/>
</dbReference>
<feature type="region of interest" description="Disordered" evidence="2">
    <location>
        <begin position="166"/>
        <end position="196"/>
    </location>
</feature>
<evidence type="ECO:0000256" key="2">
    <source>
        <dbReference type="SAM" id="MobiDB-lite"/>
    </source>
</evidence>
<feature type="compositionally biased region" description="Low complexity" evidence="2">
    <location>
        <begin position="390"/>
        <end position="408"/>
    </location>
</feature>
<reference evidence="4" key="1">
    <citation type="submission" date="2020-06" db="EMBL/GenBank/DDBJ databases">
        <authorList>
            <consortium name="Plant Systems Biology data submission"/>
        </authorList>
    </citation>
    <scope>NUCLEOTIDE SEQUENCE</scope>
    <source>
        <strain evidence="4">D6</strain>
    </source>
</reference>
<evidence type="ECO:0000259" key="3">
    <source>
        <dbReference type="PROSITE" id="PS50115"/>
    </source>
</evidence>
<dbReference type="InterPro" id="IPR037278">
    <property type="entry name" value="ARFGAP/RecO"/>
</dbReference>
<accession>A0A9N8EC37</accession>
<evidence type="ECO:0000256" key="1">
    <source>
        <dbReference type="PROSITE-ProRule" id="PRU00288"/>
    </source>
</evidence>
<dbReference type="PROSITE" id="PS50115">
    <property type="entry name" value="ARFGAP"/>
    <property type="match status" value="1"/>
</dbReference>